<dbReference type="Proteomes" id="UP000087171">
    <property type="component" value="Chromosome Ca8"/>
</dbReference>
<keyword evidence="1" id="KW-1133">Transmembrane helix</keyword>
<sequence>MTFAEGDNSVNDDARITEEEVDPLIHHTHDNNVNDDGGGGGDYVKLRQGPHDATPPPLRYWIKLGVSLLFISLLGLVIFQWLGPFFIQKVFIPVINWQKDTFTSSQLAVIVFASIAIFPTILLPSSPSMWVAGMTFGYFYGFLLVMSAAAVGVSLPFFIGSIFHHKIAEWLDQYPKKASVLRAAGGGNWFHQFRAVALIRISPFPYIIYNYCSVATNVQYSPYLCGSLVGMMPEVIASIYRGILIRALANISHKTLTLSAPQIAFNVVGFCISVSTIIFFTLYAKRKLKELQKEDEQLLK</sequence>
<keyword evidence="3" id="KW-1185">Reference proteome</keyword>
<dbReference type="RefSeq" id="XP_004511634.1">
    <property type="nucleotide sequence ID" value="XM_004511577.3"/>
</dbReference>
<proteinExistence type="predicted"/>
<reference evidence="3" key="1">
    <citation type="journal article" date="2013" name="Nat. Biotechnol.">
        <title>Draft genome sequence of chickpea (Cicer arietinum) provides a resource for trait improvement.</title>
        <authorList>
            <person name="Varshney R.K."/>
            <person name="Song C."/>
            <person name="Saxena R.K."/>
            <person name="Azam S."/>
            <person name="Yu S."/>
            <person name="Sharpe A.G."/>
            <person name="Cannon S."/>
            <person name="Baek J."/>
            <person name="Rosen B.D."/>
            <person name="Tar'an B."/>
            <person name="Millan T."/>
            <person name="Zhang X."/>
            <person name="Ramsay L.D."/>
            <person name="Iwata A."/>
            <person name="Wang Y."/>
            <person name="Nelson W."/>
            <person name="Farmer A.D."/>
            <person name="Gaur P.M."/>
            <person name="Soderlund C."/>
            <person name="Penmetsa R.V."/>
            <person name="Xu C."/>
            <person name="Bharti A.K."/>
            <person name="He W."/>
            <person name="Winter P."/>
            <person name="Zhao S."/>
            <person name="Hane J.K."/>
            <person name="Carrasquilla-Garcia N."/>
            <person name="Condie J.A."/>
            <person name="Upadhyaya H.D."/>
            <person name="Luo M.C."/>
            <person name="Thudi M."/>
            <person name="Gowda C.L."/>
            <person name="Singh N.P."/>
            <person name="Lichtenzveig J."/>
            <person name="Gali K.K."/>
            <person name="Rubio J."/>
            <person name="Nadarajan N."/>
            <person name="Dolezel J."/>
            <person name="Bansal K.C."/>
            <person name="Xu X."/>
            <person name="Edwards D."/>
            <person name="Zhang G."/>
            <person name="Kahl G."/>
            <person name="Gil J."/>
            <person name="Singh K.B."/>
            <person name="Datta S.K."/>
            <person name="Jackson S.A."/>
            <person name="Wang J."/>
            <person name="Cook D.R."/>
        </authorList>
    </citation>
    <scope>NUCLEOTIDE SEQUENCE [LARGE SCALE GENOMIC DNA]</scope>
    <source>
        <strain evidence="3">cv. CDC Frontier</strain>
    </source>
</reference>
<dbReference type="GeneID" id="101513986"/>
<feature type="transmembrane region" description="Helical" evidence="1">
    <location>
        <begin position="223"/>
        <end position="243"/>
    </location>
</feature>
<protein>
    <submittedName>
        <fullName evidence="4">Transmembrane protein 64-like isoform X1</fullName>
    </submittedName>
</protein>
<evidence type="ECO:0000313" key="4">
    <source>
        <dbReference type="RefSeq" id="XP_004511634.1"/>
    </source>
</evidence>
<dbReference type="Pfam" id="PF09335">
    <property type="entry name" value="VTT_dom"/>
    <property type="match status" value="1"/>
</dbReference>
<organism evidence="3 4">
    <name type="scientific">Cicer arietinum</name>
    <name type="common">Chickpea</name>
    <name type="synonym">Garbanzo</name>
    <dbReference type="NCBI Taxonomy" id="3827"/>
    <lineage>
        <taxon>Eukaryota</taxon>
        <taxon>Viridiplantae</taxon>
        <taxon>Streptophyta</taxon>
        <taxon>Embryophyta</taxon>
        <taxon>Tracheophyta</taxon>
        <taxon>Spermatophyta</taxon>
        <taxon>Magnoliopsida</taxon>
        <taxon>eudicotyledons</taxon>
        <taxon>Gunneridae</taxon>
        <taxon>Pentapetalae</taxon>
        <taxon>rosids</taxon>
        <taxon>fabids</taxon>
        <taxon>Fabales</taxon>
        <taxon>Fabaceae</taxon>
        <taxon>Papilionoideae</taxon>
        <taxon>50 kb inversion clade</taxon>
        <taxon>NPAAA clade</taxon>
        <taxon>Hologalegina</taxon>
        <taxon>IRL clade</taxon>
        <taxon>Cicereae</taxon>
        <taxon>Cicer</taxon>
    </lineage>
</organism>
<gene>
    <name evidence="4" type="primary">LOC101513986</name>
</gene>
<evidence type="ECO:0000256" key="1">
    <source>
        <dbReference type="SAM" id="Phobius"/>
    </source>
</evidence>
<evidence type="ECO:0000259" key="2">
    <source>
        <dbReference type="Pfam" id="PF09335"/>
    </source>
</evidence>
<reference evidence="4" key="2">
    <citation type="submission" date="2025-08" db="UniProtKB">
        <authorList>
            <consortium name="RefSeq"/>
        </authorList>
    </citation>
    <scope>IDENTIFICATION</scope>
    <source>
        <tissue evidence="4">Etiolated seedlings</tissue>
    </source>
</reference>
<accession>A0A1S2YXS0</accession>
<feature type="transmembrane region" description="Helical" evidence="1">
    <location>
        <begin position="263"/>
        <end position="284"/>
    </location>
</feature>
<dbReference type="AlphaFoldDB" id="A0A1S2YXS0"/>
<dbReference type="OrthoDB" id="202840at2759"/>
<evidence type="ECO:0000313" key="3">
    <source>
        <dbReference type="Proteomes" id="UP000087171"/>
    </source>
</evidence>
<feature type="transmembrane region" description="Helical" evidence="1">
    <location>
        <begin position="107"/>
        <end position="126"/>
    </location>
</feature>
<keyword evidence="1" id="KW-0812">Transmembrane</keyword>
<dbReference type="InterPro" id="IPR032816">
    <property type="entry name" value="VTT_dom"/>
</dbReference>
<feature type="transmembrane region" description="Helical" evidence="1">
    <location>
        <begin position="60"/>
        <end position="87"/>
    </location>
</feature>
<dbReference type="PANTHER" id="PTHR46431">
    <property type="entry name" value="EXPRESSED PROTEIN"/>
    <property type="match status" value="1"/>
</dbReference>
<feature type="transmembrane region" description="Helical" evidence="1">
    <location>
        <begin position="138"/>
        <end position="159"/>
    </location>
</feature>
<dbReference type="PANTHER" id="PTHR46431:SF9">
    <property type="entry name" value="SNARE ASSOCIATED GOLGI FAMILY PROTEIN-RELATED"/>
    <property type="match status" value="1"/>
</dbReference>
<name>A0A1S2YXS0_CICAR</name>
<keyword evidence="1" id="KW-0472">Membrane</keyword>
<dbReference type="KEGG" id="cam:101513986"/>
<dbReference type="PaxDb" id="3827-XP_004511634.1"/>
<dbReference type="eggNOG" id="ENOG502QV3G">
    <property type="taxonomic scope" value="Eukaryota"/>
</dbReference>
<dbReference type="STRING" id="3827.A0A1S2YXS0"/>
<feature type="domain" description="VTT" evidence="2">
    <location>
        <begin position="123"/>
        <end position="242"/>
    </location>
</feature>